<dbReference type="GeneID" id="11471323"/>
<dbReference type="InterPro" id="IPR051572">
    <property type="entry name" value="VTC_Complex_Subunit"/>
</dbReference>
<dbReference type="PANTHER" id="PTHR46140">
    <property type="entry name" value="VACUOLAR TRANSPORTER CHAPERONE 1-RELATED"/>
    <property type="match status" value="1"/>
</dbReference>
<keyword evidence="6" id="KW-0175">Coiled coil</keyword>
<proteinExistence type="predicted"/>
<dbReference type="eggNOG" id="KOG1161">
    <property type="taxonomic scope" value="Eukaryota"/>
</dbReference>
<evidence type="ECO:0000256" key="8">
    <source>
        <dbReference type="SAM" id="Phobius"/>
    </source>
</evidence>
<dbReference type="Pfam" id="PF02656">
    <property type="entry name" value="DUF202"/>
    <property type="match status" value="1"/>
</dbReference>
<gene>
    <name evidence="10" type="ordered locus">Ecym_7306</name>
</gene>
<feature type="compositionally biased region" description="Acidic residues" evidence="7">
    <location>
        <begin position="628"/>
        <end position="637"/>
    </location>
</feature>
<accession>G8JWC8</accession>
<dbReference type="GO" id="GO:0000329">
    <property type="term" value="C:fungal-type vacuole membrane"/>
    <property type="evidence" value="ECO:0007669"/>
    <property type="project" value="TreeGrafter"/>
</dbReference>
<dbReference type="FunCoup" id="G8JWC8">
    <property type="interactions" value="101"/>
</dbReference>
<dbReference type="KEGG" id="erc:Ecym_7306"/>
<sequence>MLFGVKLANEVYPPWKQWYIDYDKLKKLLKESVLREAEFNVRYGKQKGDDWSWSDRDESDFVAALDEELEKVYGFQSRKYNELMERLDELEERVASDETLRALDFGQFRNELEEVLSETQELENFSRLNFTGFIKIVKKHDRLHGEYPSVKSLLQVRLKKLPFHSEEYSPLLYRISLLYDILRNNSTVLSKSLVNSSKLSSVTNEEEMSFQSFKFWIHPDNFMEVKTRILRHLPMLVYASMPSGDDDFDKYNKLDPLSLARDVSSTTASNSATEAEYQRSYLPVITTLYFDNENFDLYNNKLLKVSFSPTVRLRWIGKLVNKPDIFLEQRMFVEDKHTGTTDFEEVRLKLKQKFISGLIFTGHSEFKERTLAALKERGSMPYELTKFGDDCDSFQKFIIENELQPVLRTMYTRTAFQIPGDDRIRITIDSDIFYIKEDSFDKEHPIRDPKSWHRPELDADVPNPLACLKPGESAKFPYCVMEIKVKNPIRTVPDDPGIMLNSVSFPTKHSKWIEELTNSHLVKEVPRFSKYIQGVASLFGEDDKFEMLPFWLPDLESDIRMNPGQAYEQEKRRLKQQSEVQARADKMRRFSVLSQLNGSSTFRARDLQSTNQLEARPGKSTDVSREPDLEDNESSDDDLPKNFRHTRKPKIKKDPNFFRILTGREAKLSGVDSEDEEIELPAGVKRPTSYIKNAGPLKIEAKVWLANERTFNKWLSITTTLSIFTFAIINSSQRALLPNLANTLAYLYFGLTLFTGIWAYMTYSRRISIIKQRSGQHLDAPLGLLILSLSIAVILCLNFVLAFKEVALLKHSKSPDGSLSTSRVDYLPPTLEPIERFIFKLVGVQ</sequence>
<feature type="domain" description="SPX" evidence="9">
    <location>
        <begin position="1"/>
        <end position="154"/>
    </location>
</feature>
<feature type="compositionally biased region" description="Basic and acidic residues" evidence="7">
    <location>
        <begin position="616"/>
        <end position="627"/>
    </location>
</feature>
<keyword evidence="5 8" id="KW-0472">Membrane</keyword>
<keyword evidence="11" id="KW-1185">Reference proteome</keyword>
<dbReference type="Pfam" id="PF09359">
    <property type="entry name" value="VTC"/>
    <property type="match status" value="1"/>
</dbReference>
<evidence type="ECO:0000256" key="5">
    <source>
        <dbReference type="ARBA" id="ARBA00023136"/>
    </source>
</evidence>
<feature type="transmembrane region" description="Helical" evidence="8">
    <location>
        <begin position="783"/>
        <end position="803"/>
    </location>
</feature>
<evidence type="ECO:0000259" key="9">
    <source>
        <dbReference type="PROSITE" id="PS51382"/>
    </source>
</evidence>
<organism evidence="10 11">
    <name type="scientific">Eremothecium cymbalariae (strain CBS 270.75 / DBVPG 7215 / KCTC 17166 / NRRL Y-17582)</name>
    <name type="common">Yeast</name>
    <dbReference type="NCBI Taxonomy" id="931890"/>
    <lineage>
        <taxon>Eukaryota</taxon>
        <taxon>Fungi</taxon>
        <taxon>Dikarya</taxon>
        <taxon>Ascomycota</taxon>
        <taxon>Saccharomycotina</taxon>
        <taxon>Saccharomycetes</taxon>
        <taxon>Saccharomycetales</taxon>
        <taxon>Saccharomycetaceae</taxon>
        <taxon>Eremothecium</taxon>
    </lineage>
</organism>
<dbReference type="InterPro" id="IPR003807">
    <property type="entry name" value="DUF202"/>
</dbReference>
<evidence type="ECO:0000313" key="10">
    <source>
        <dbReference type="EMBL" id="AET41143.1"/>
    </source>
</evidence>
<feature type="coiled-coil region" evidence="6">
    <location>
        <begin position="73"/>
        <end position="100"/>
    </location>
</feature>
<evidence type="ECO:0000256" key="6">
    <source>
        <dbReference type="SAM" id="Coils"/>
    </source>
</evidence>
<evidence type="ECO:0000256" key="4">
    <source>
        <dbReference type="ARBA" id="ARBA00022989"/>
    </source>
</evidence>
<keyword evidence="2" id="KW-0926">Vacuole</keyword>
<dbReference type="InterPro" id="IPR042267">
    <property type="entry name" value="VTC_sf"/>
</dbReference>
<name>G8JWC8_ERECY</name>
<dbReference type="AlphaFoldDB" id="G8JWC8"/>
<dbReference type="RefSeq" id="XP_003647960.1">
    <property type="nucleotide sequence ID" value="XM_003647912.1"/>
</dbReference>
<dbReference type="CDD" id="cd14480">
    <property type="entry name" value="SPX_VTC2_like"/>
    <property type="match status" value="1"/>
</dbReference>
<evidence type="ECO:0000256" key="2">
    <source>
        <dbReference type="ARBA" id="ARBA00022554"/>
    </source>
</evidence>
<dbReference type="EMBL" id="CP002503">
    <property type="protein sequence ID" value="AET41143.1"/>
    <property type="molecule type" value="Genomic_DNA"/>
</dbReference>
<dbReference type="InParanoid" id="G8JWC8"/>
<dbReference type="PANTHER" id="PTHR46140:SF2">
    <property type="entry name" value="VACUOLAR TRANSPORTER CHAPERONE 3 COMPLEX SUBUNIT 3-RELATED"/>
    <property type="match status" value="1"/>
</dbReference>
<dbReference type="PROSITE" id="PS51382">
    <property type="entry name" value="SPX"/>
    <property type="match status" value="1"/>
</dbReference>
<keyword evidence="4 8" id="KW-1133">Transmembrane helix</keyword>
<dbReference type="HOGENOM" id="CLU_009308_2_0_1"/>
<dbReference type="eggNOG" id="KOG4580">
    <property type="taxonomic scope" value="Eukaryota"/>
</dbReference>
<evidence type="ECO:0000256" key="3">
    <source>
        <dbReference type="ARBA" id="ARBA00022692"/>
    </source>
</evidence>
<dbReference type="GO" id="GO:0033254">
    <property type="term" value="C:vacuolar transporter chaperone complex"/>
    <property type="evidence" value="ECO:0007669"/>
    <property type="project" value="UniProtKB-ARBA"/>
</dbReference>
<protein>
    <recommendedName>
        <fullName evidence="9">SPX domain-containing protein</fullName>
    </recommendedName>
</protein>
<evidence type="ECO:0000256" key="1">
    <source>
        <dbReference type="ARBA" id="ARBA00004128"/>
    </source>
</evidence>
<comment type="subcellular location">
    <subcellularLocation>
        <location evidence="1">Vacuole membrane</location>
        <topology evidence="1">Multi-pass membrane protein</topology>
    </subcellularLocation>
</comment>
<evidence type="ECO:0000313" key="11">
    <source>
        <dbReference type="Proteomes" id="UP000006790"/>
    </source>
</evidence>
<evidence type="ECO:0000256" key="7">
    <source>
        <dbReference type="SAM" id="MobiDB-lite"/>
    </source>
</evidence>
<feature type="transmembrane region" description="Helical" evidence="8">
    <location>
        <begin position="714"/>
        <end position="732"/>
    </location>
</feature>
<keyword evidence="3 8" id="KW-0812">Transmembrane</keyword>
<feature type="compositionally biased region" description="Polar residues" evidence="7">
    <location>
        <begin position="603"/>
        <end position="613"/>
    </location>
</feature>
<dbReference type="Gene3D" id="3.20.100.30">
    <property type="entry name" value="VTC, catalytic tunnel domain"/>
    <property type="match status" value="1"/>
</dbReference>
<dbReference type="InterPro" id="IPR018966">
    <property type="entry name" value="VTC_domain"/>
</dbReference>
<dbReference type="OrthoDB" id="6493944at2759"/>
<dbReference type="STRING" id="931890.G8JWC8"/>
<dbReference type="Proteomes" id="UP000006790">
    <property type="component" value="Chromosome 7"/>
</dbReference>
<reference evidence="11" key="1">
    <citation type="journal article" date="2012" name="G3 (Bethesda)">
        <title>Pichia sorbitophila, an interspecies yeast hybrid reveals early steps of genome resolution following polyploidization.</title>
        <authorList>
            <person name="Leh Louis V."/>
            <person name="Despons L."/>
            <person name="Friedrich A."/>
            <person name="Martin T."/>
            <person name="Durrens P."/>
            <person name="Casaregola S."/>
            <person name="Neuveglise C."/>
            <person name="Fairhead C."/>
            <person name="Marck C."/>
            <person name="Cruz J.A."/>
            <person name="Straub M.L."/>
            <person name="Kugler V."/>
            <person name="Sacerdot C."/>
            <person name="Uzunov Z."/>
            <person name="Thierry A."/>
            <person name="Weiss S."/>
            <person name="Bleykasten C."/>
            <person name="De Montigny J."/>
            <person name="Jacques N."/>
            <person name="Jung P."/>
            <person name="Lemaire M."/>
            <person name="Mallet S."/>
            <person name="Morel G."/>
            <person name="Richard G.F."/>
            <person name="Sarkar A."/>
            <person name="Savel G."/>
            <person name="Schacherer J."/>
            <person name="Seret M.L."/>
            <person name="Talla E."/>
            <person name="Samson G."/>
            <person name="Jubin C."/>
            <person name="Poulain J."/>
            <person name="Vacherie B."/>
            <person name="Barbe V."/>
            <person name="Pelletier E."/>
            <person name="Sherman D.J."/>
            <person name="Westhof E."/>
            <person name="Weissenbach J."/>
            <person name="Baret P.V."/>
            <person name="Wincker P."/>
            <person name="Gaillardin C."/>
            <person name="Dujon B."/>
            <person name="Souciet J.L."/>
        </authorList>
    </citation>
    <scope>NUCLEOTIDE SEQUENCE [LARGE SCALE GENOMIC DNA]</scope>
    <source>
        <strain evidence="11">CBS 270.75 / DBVPG 7215 / KCTC 17166 / NRRL Y-17582</strain>
    </source>
</reference>
<dbReference type="OMA" id="SFKFWVH"/>
<dbReference type="InterPro" id="IPR004331">
    <property type="entry name" value="SPX_dom"/>
</dbReference>
<dbReference type="GO" id="GO:0006799">
    <property type="term" value="P:polyphosphate biosynthetic process"/>
    <property type="evidence" value="ECO:0007669"/>
    <property type="project" value="UniProtKB-ARBA"/>
</dbReference>
<feature type="transmembrane region" description="Helical" evidence="8">
    <location>
        <begin position="744"/>
        <end position="763"/>
    </location>
</feature>
<feature type="region of interest" description="Disordered" evidence="7">
    <location>
        <begin position="603"/>
        <end position="649"/>
    </location>
</feature>